<dbReference type="EMBL" id="VKLS01000304">
    <property type="protein sequence ID" value="TSB35574.1"/>
    <property type="molecule type" value="Genomic_DNA"/>
</dbReference>
<organism evidence="1 2">
    <name type="scientific">Streptomyces benahoarensis</name>
    <dbReference type="NCBI Taxonomy" id="2595054"/>
    <lineage>
        <taxon>Bacteria</taxon>
        <taxon>Bacillati</taxon>
        <taxon>Actinomycetota</taxon>
        <taxon>Actinomycetes</taxon>
        <taxon>Kitasatosporales</taxon>
        <taxon>Streptomycetaceae</taxon>
        <taxon>Streptomyces</taxon>
    </lineage>
</organism>
<gene>
    <name evidence="1" type="ORF">FNZ23_20810</name>
</gene>
<dbReference type="AlphaFoldDB" id="A0A553Z2B5"/>
<evidence type="ECO:0000313" key="2">
    <source>
        <dbReference type="Proteomes" id="UP000320888"/>
    </source>
</evidence>
<comment type="caution">
    <text evidence="1">The sequence shown here is derived from an EMBL/GenBank/DDBJ whole genome shotgun (WGS) entry which is preliminary data.</text>
</comment>
<proteinExistence type="predicted"/>
<protein>
    <submittedName>
        <fullName evidence="1">Uncharacterized protein</fullName>
    </submittedName>
</protein>
<reference evidence="1 2" key="1">
    <citation type="submission" date="2019-07" db="EMBL/GenBank/DDBJ databases">
        <title>Draft genome for Streptomyces benahoarensis MZ03-48.</title>
        <authorList>
            <person name="Gonzalez-Pimentel J.L."/>
        </authorList>
    </citation>
    <scope>NUCLEOTIDE SEQUENCE [LARGE SCALE GENOMIC DNA]</scope>
    <source>
        <strain evidence="1 2">MZ03-48</strain>
    </source>
</reference>
<dbReference type="RefSeq" id="WP_143943892.1">
    <property type="nucleotide sequence ID" value="NZ_VKLS01000304.1"/>
</dbReference>
<evidence type="ECO:0000313" key="1">
    <source>
        <dbReference type="EMBL" id="TSB35574.1"/>
    </source>
</evidence>
<keyword evidence="2" id="KW-1185">Reference proteome</keyword>
<dbReference type="OrthoDB" id="4237673at2"/>
<name>A0A553Z2B5_9ACTN</name>
<dbReference type="Proteomes" id="UP000320888">
    <property type="component" value="Unassembled WGS sequence"/>
</dbReference>
<accession>A0A553Z2B5</accession>
<sequence>MEADTRWMRQCADDIDSTGGAVGKLLGNADGAVSALKGAAPGWTFTDSVDELSSRWEALNKLVRDELSDAAENMRFNASDIDGNENFLTETWHNIFG</sequence>